<evidence type="ECO:0000256" key="1">
    <source>
        <dbReference type="SAM" id="MobiDB-lite"/>
    </source>
</evidence>
<keyword evidence="2" id="KW-1133">Transmembrane helix</keyword>
<evidence type="ECO:0000313" key="4">
    <source>
        <dbReference type="Proteomes" id="UP000799778"/>
    </source>
</evidence>
<accession>A0A6A5XEC5</accession>
<keyword evidence="2" id="KW-0812">Transmembrane</keyword>
<dbReference type="AlphaFoldDB" id="A0A6A5XEC5"/>
<dbReference type="RefSeq" id="XP_033379582.1">
    <property type="nucleotide sequence ID" value="XM_033532321.1"/>
</dbReference>
<sequence>MSGTHREPSITHIFLYLTGLLQSTPKFRRSRKPHPNFLISFTSVYPPHPAGSHVKRTSRTLIVITMQEVVANWTDEALSRCVYDFILKAGVHSTFTLSDASGFCTQKLLVENLGLWQSNSTLSSSSDRCTSVNPSSNPSHGAITANQQPSNHNLLARMMGGRVMRNRWSLWIEAMVFPKFTAMVLLIFIWMGIFLFIRYVRIGRVRFTQKDQDTAKWLHMIIEDEARVALDTRMLGQFYRGTPPDEVLEGNFGL</sequence>
<gene>
    <name evidence="3" type="ORF">BU24DRAFT_465978</name>
</gene>
<keyword evidence="2" id="KW-0472">Membrane</keyword>
<evidence type="ECO:0000256" key="2">
    <source>
        <dbReference type="SAM" id="Phobius"/>
    </source>
</evidence>
<protein>
    <submittedName>
        <fullName evidence="3">Uncharacterized protein</fullName>
    </submittedName>
</protein>
<feature type="region of interest" description="Disordered" evidence="1">
    <location>
        <begin position="127"/>
        <end position="146"/>
    </location>
</feature>
<keyword evidence="4" id="KW-1185">Reference proteome</keyword>
<feature type="compositionally biased region" description="Polar residues" evidence="1">
    <location>
        <begin position="132"/>
        <end position="146"/>
    </location>
</feature>
<name>A0A6A5XEC5_9PLEO</name>
<evidence type="ECO:0000313" key="3">
    <source>
        <dbReference type="EMBL" id="KAF2011243.1"/>
    </source>
</evidence>
<dbReference type="GeneID" id="54289718"/>
<dbReference type="EMBL" id="ML978074">
    <property type="protein sequence ID" value="KAF2011243.1"/>
    <property type="molecule type" value="Genomic_DNA"/>
</dbReference>
<feature type="transmembrane region" description="Helical" evidence="2">
    <location>
        <begin position="180"/>
        <end position="200"/>
    </location>
</feature>
<reference evidence="3" key="1">
    <citation type="journal article" date="2020" name="Stud. Mycol.">
        <title>101 Dothideomycetes genomes: a test case for predicting lifestyles and emergence of pathogens.</title>
        <authorList>
            <person name="Haridas S."/>
            <person name="Albert R."/>
            <person name="Binder M."/>
            <person name="Bloem J."/>
            <person name="Labutti K."/>
            <person name="Salamov A."/>
            <person name="Andreopoulos B."/>
            <person name="Baker S."/>
            <person name="Barry K."/>
            <person name="Bills G."/>
            <person name="Bluhm B."/>
            <person name="Cannon C."/>
            <person name="Castanera R."/>
            <person name="Culley D."/>
            <person name="Daum C."/>
            <person name="Ezra D."/>
            <person name="Gonzalez J."/>
            <person name="Henrissat B."/>
            <person name="Kuo A."/>
            <person name="Liang C."/>
            <person name="Lipzen A."/>
            <person name="Lutzoni F."/>
            <person name="Magnuson J."/>
            <person name="Mondo S."/>
            <person name="Nolan M."/>
            <person name="Ohm R."/>
            <person name="Pangilinan J."/>
            <person name="Park H.-J."/>
            <person name="Ramirez L."/>
            <person name="Alfaro M."/>
            <person name="Sun H."/>
            <person name="Tritt A."/>
            <person name="Yoshinaga Y."/>
            <person name="Zwiers L.-H."/>
            <person name="Turgeon B."/>
            <person name="Goodwin S."/>
            <person name="Spatafora J."/>
            <person name="Crous P."/>
            <person name="Grigoriev I."/>
        </authorList>
    </citation>
    <scope>NUCLEOTIDE SEQUENCE</scope>
    <source>
        <strain evidence="3">CBS 175.79</strain>
    </source>
</reference>
<proteinExistence type="predicted"/>
<organism evidence="3 4">
    <name type="scientific">Aaosphaeria arxii CBS 175.79</name>
    <dbReference type="NCBI Taxonomy" id="1450172"/>
    <lineage>
        <taxon>Eukaryota</taxon>
        <taxon>Fungi</taxon>
        <taxon>Dikarya</taxon>
        <taxon>Ascomycota</taxon>
        <taxon>Pezizomycotina</taxon>
        <taxon>Dothideomycetes</taxon>
        <taxon>Pleosporomycetidae</taxon>
        <taxon>Pleosporales</taxon>
        <taxon>Pleosporales incertae sedis</taxon>
        <taxon>Aaosphaeria</taxon>
    </lineage>
</organism>
<dbReference type="Proteomes" id="UP000799778">
    <property type="component" value="Unassembled WGS sequence"/>
</dbReference>